<organism evidence="2 3">
    <name type="scientific">Klamath virus</name>
    <dbReference type="NCBI Taxonomy" id="909206"/>
    <lineage>
        <taxon>Viruses</taxon>
        <taxon>Riboviria</taxon>
        <taxon>Orthornavirae</taxon>
        <taxon>Negarnaviricota</taxon>
        <taxon>Haploviricotina</taxon>
        <taxon>Monjiviricetes</taxon>
        <taxon>Mononegavirales</taxon>
        <taxon>Rhabdoviridae</taxon>
        <taxon>Alpharhabdovirinae</taxon>
        <taxon>Tupavirus</taxon>
        <taxon>Tupavirus klamath</taxon>
    </lineage>
</organism>
<feature type="region of interest" description="Disordered" evidence="1">
    <location>
        <begin position="76"/>
        <end position="129"/>
    </location>
</feature>
<dbReference type="GeneID" id="37627455"/>
<evidence type="ECO:0000313" key="3">
    <source>
        <dbReference type="Proteomes" id="UP000201903"/>
    </source>
</evidence>
<reference evidence="2 3" key="1">
    <citation type="journal article" date="2015" name="PLoS Pathog.">
        <title>Evolution of genome size and complexity in the rhabdoviridae.</title>
        <authorList>
            <person name="Walker P.J."/>
            <person name="Firth C."/>
            <person name="Widen S.G."/>
            <person name="Blasdell K.R."/>
            <person name="Guzman H."/>
            <person name="Wood T.G."/>
            <person name="Paradkar P.N."/>
            <person name="Holmes E.C."/>
            <person name="Tesh R.B."/>
            <person name="Vasilakis N."/>
        </authorList>
    </citation>
    <scope>NUCLEOTIDE SEQUENCE [LARGE SCALE GENOMIC DNA]</scope>
    <source>
        <strain evidence="2 3">M-1056</strain>
    </source>
</reference>
<feature type="region of interest" description="Disordered" evidence="1">
    <location>
        <begin position="1"/>
        <end position="64"/>
    </location>
</feature>
<evidence type="ECO:0000313" key="2">
    <source>
        <dbReference type="EMBL" id="AJR28404.1"/>
    </source>
</evidence>
<accession>A0A0D3R129</accession>
<sequence length="274" mass="29683">MEKRVPSAVLANYDLSKLQDSLEEAEGADLSEMERDKGGSAQSNSSDILNLFDPYSPGGQSSELLFDGLNPIKIVAEGDKSESNSDDEDADPGDRGADSDESSESESDHGPDLSAINHPPKSRDNFFNINGPDKGPYSLRINPEVLQSAPIDGQLELLCELLHELGTRVGFSVKASGRYFAIDKIEVPSSSIPPGPVQASGNVYARYKERLKVGFKYPRKKGGGLLLINEESFNVGSLPEDIFAGQNFKTPEEVLRFALARKGVLAYVQTMADL</sequence>
<feature type="compositionally biased region" description="Acidic residues" evidence="1">
    <location>
        <begin position="21"/>
        <end position="31"/>
    </location>
</feature>
<keyword evidence="3" id="KW-1185">Reference proteome</keyword>
<dbReference type="KEGG" id="vg:37627455"/>
<evidence type="ECO:0000256" key="1">
    <source>
        <dbReference type="SAM" id="MobiDB-lite"/>
    </source>
</evidence>
<dbReference type="EMBL" id="KM204999">
    <property type="protein sequence ID" value="AJR28404.1"/>
    <property type="molecule type" value="Viral_cRNA"/>
</dbReference>
<dbReference type="Proteomes" id="UP000201903">
    <property type="component" value="Segment"/>
</dbReference>
<proteinExistence type="predicted"/>
<protein>
    <submittedName>
        <fullName evidence="2">Phosphoprotein</fullName>
    </submittedName>
</protein>
<name>A0A0D3R129_9RHAB</name>
<dbReference type="RefSeq" id="YP_009362260.1">
    <property type="nucleotide sequence ID" value="NC_034549.1"/>
</dbReference>